<keyword evidence="7" id="KW-1185">Reference proteome</keyword>
<dbReference type="SUPFAM" id="SSF46955">
    <property type="entry name" value="Putative DNA-binding domain"/>
    <property type="match status" value="1"/>
</dbReference>
<evidence type="ECO:0000313" key="6">
    <source>
        <dbReference type="EMBL" id="MXO60960.1"/>
    </source>
</evidence>
<evidence type="ECO:0000259" key="5">
    <source>
        <dbReference type="PROSITE" id="PS50937"/>
    </source>
</evidence>
<dbReference type="PANTHER" id="PTHR30204">
    <property type="entry name" value="REDOX-CYCLING DRUG-SENSING TRANSCRIPTIONAL ACTIVATOR SOXR"/>
    <property type="match status" value="1"/>
</dbReference>
<dbReference type="PROSITE" id="PS50937">
    <property type="entry name" value="HTH_MERR_2"/>
    <property type="match status" value="1"/>
</dbReference>
<dbReference type="EMBL" id="WTYM01000058">
    <property type="protein sequence ID" value="MXO60960.1"/>
    <property type="molecule type" value="Genomic_DNA"/>
</dbReference>
<feature type="domain" description="HTH merR-type" evidence="5">
    <location>
        <begin position="1"/>
        <end position="70"/>
    </location>
</feature>
<dbReference type="InterPro" id="IPR009061">
    <property type="entry name" value="DNA-bd_dom_put_sf"/>
</dbReference>
<dbReference type="GO" id="GO:0003677">
    <property type="term" value="F:DNA binding"/>
    <property type="evidence" value="ECO:0007669"/>
    <property type="project" value="UniProtKB-KW"/>
</dbReference>
<organism evidence="6 7">
    <name type="scientific">Croceibacterium salegens</name>
    <dbReference type="NCBI Taxonomy" id="1737568"/>
    <lineage>
        <taxon>Bacteria</taxon>
        <taxon>Pseudomonadati</taxon>
        <taxon>Pseudomonadota</taxon>
        <taxon>Alphaproteobacteria</taxon>
        <taxon>Sphingomonadales</taxon>
        <taxon>Erythrobacteraceae</taxon>
        <taxon>Croceibacterium</taxon>
    </lineage>
</organism>
<keyword evidence="1" id="KW-0678">Repressor</keyword>
<dbReference type="PRINTS" id="PR00040">
    <property type="entry name" value="HTHMERR"/>
</dbReference>
<comment type="caution">
    <text evidence="6">The sequence shown here is derived from an EMBL/GenBank/DDBJ whole genome shotgun (WGS) entry which is preliminary data.</text>
</comment>
<dbReference type="Pfam" id="PF13411">
    <property type="entry name" value="MerR_1"/>
    <property type="match status" value="1"/>
</dbReference>
<dbReference type="PROSITE" id="PS00552">
    <property type="entry name" value="HTH_MERR_1"/>
    <property type="match status" value="1"/>
</dbReference>
<dbReference type="Proteomes" id="UP000433652">
    <property type="component" value="Unassembled WGS sequence"/>
</dbReference>
<dbReference type="SMART" id="SM00422">
    <property type="entry name" value="HTH_MERR"/>
    <property type="match status" value="1"/>
</dbReference>
<keyword evidence="2" id="KW-0805">Transcription regulation</keyword>
<reference evidence="6 7" key="1">
    <citation type="submission" date="2019-12" db="EMBL/GenBank/DDBJ databases">
        <title>Genomic-based taxomic classification of the family Erythrobacteraceae.</title>
        <authorList>
            <person name="Xu L."/>
        </authorList>
    </citation>
    <scope>NUCLEOTIDE SEQUENCE [LARGE SCALE GENOMIC DNA]</scope>
    <source>
        <strain evidence="6 7">MCCC 1K01500</strain>
    </source>
</reference>
<dbReference type="InterPro" id="IPR047057">
    <property type="entry name" value="MerR_fam"/>
</dbReference>
<evidence type="ECO:0000256" key="2">
    <source>
        <dbReference type="ARBA" id="ARBA00023015"/>
    </source>
</evidence>
<dbReference type="InterPro" id="IPR000551">
    <property type="entry name" value="MerR-type_HTH_dom"/>
</dbReference>
<evidence type="ECO:0000256" key="3">
    <source>
        <dbReference type="ARBA" id="ARBA00023125"/>
    </source>
</evidence>
<evidence type="ECO:0000256" key="4">
    <source>
        <dbReference type="ARBA" id="ARBA00023163"/>
    </source>
</evidence>
<keyword evidence="3" id="KW-0238">DNA-binding</keyword>
<proteinExistence type="predicted"/>
<dbReference type="GO" id="GO:0003700">
    <property type="term" value="F:DNA-binding transcription factor activity"/>
    <property type="evidence" value="ECO:0007669"/>
    <property type="project" value="InterPro"/>
</dbReference>
<evidence type="ECO:0000256" key="1">
    <source>
        <dbReference type="ARBA" id="ARBA00022491"/>
    </source>
</evidence>
<sequence>MYSIGELSRRTNVKVPTIRYYEQTGLMSVPERTHGNQRRYDNAGLERLTFIKHARELGFTIEAISSLIELQDNPDRSCEAATEIASAQLGDVRARIKKLRSLEKELARIARGCDGEGKSSDCYVLESLADHHHCQQAH</sequence>
<name>A0A6I4T0L9_9SPHN</name>
<keyword evidence="4" id="KW-0804">Transcription</keyword>
<evidence type="ECO:0000313" key="7">
    <source>
        <dbReference type="Proteomes" id="UP000433652"/>
    </source>
</evidence>
<accession>A0A6I4T0L9</accession>
<dbReference type="RefSeq" id="WP_159797575.1">
    <property type="nucleotide sequence ID" value="NZ_WTYM01000058.1"/>
</dbReference>
<protein>
    <submittedName>
        <fullName evidence="6">MerR family transcriptional regulator</fullName>
    </submittedName>
</protein>
<gene>
    <name evidence="6" type="ORF">GRI89_15560</name>
</gene>
<dbReference type="PANTHER" id="PTHR30204:SF69">
    <property type="entry name" value="MERR-FAMILY TRANSCRIPTIONAL REGULATOR"/>
    <property type="match status" value="1"/>
</dbReference>
<dbReference type="AlphaFoldDB" id="A0A6I4T0L9"/>
<dbReference type="CDD" id="cd04785">
    <property type="entry name" value="HTH_CadR-PbrR-like"/>
    <property type="match status" value="1"/>
</dbReference>
<dbReference type="OrthoDB" id="9802944at2"/>
<dbReference type="Gene3D" id="1.10.1660.10">
    <property type="match status" value="1"/>
</dbReference>